<comment type="caution">
    <text evidence="5">The sequence shown here is derived from an EMBL/GenBank/DDBJ whole genome shotgun (WGS) entry which is preliminary data.</text>
</comment>
<dbReference type="Gene3D" id="1.20.1270.10">
    <property type="match status" value="1"/>
</dbReference>
<feature type="compositionally biased region" description="Basic and acidic residues" evidence="4">
    <location>
        <begin position="76"/>
        <end position="85"/>
    </location>
</feature>
<name>A0A176VJA9_MARPO</name>
<dbReference type="SUPFAM" id="SSF100934">
    <property type="entry name" value="Heat shock protein 70kD (HSP70), C-terminal subdomain"/>
    <property type="match status" value="1"/>
</dbReference>
<keyword evidence="1" id="KW-0547">Nucleotide-binding</keyword>
<accession>A0A176VJA9</accession>
<evidence type="ECO:0000313" key="5">
    <source>
        <dbReference type="EMBL" id="OAE21029.1"/>
    </source>
</evidence>
<dbReference type="GO" id="GO:0034663">
    <property type="term" value="C:endoplasmic reticulum chaperone complex"/>
    <property type="evidence" value="ECO:0007669"/>
    <property type="project" value="TreeGrafter"/>
</dbReference>
<dbReference type="PANTHER" id="PTHR45639">
    <property type="entry name" value="HSC70CB, ISOFORM G-RELATED"/>
    <property type="match status" value="1"/>
</dbReference>
<keyword evidence="6" id="KW-1185">Reference proteome</keyword>
<evidence type="ECO:0000256" key="2">
    <source>
        <dbReference type="ARBA" id="ARBA00022840"/>
    </source>
</evidence>
<evidence type="ECO:0000256" key="4">
    <source>
        <dbReference type="SAM" id="MobiDB-lite"/>
    </source>
</evidence>
<sequence length="174" mass="19747">MCQESITKCERRAERRSGFLNRAEWRSEGGKIVWSRIAWAWTLPFASSSYCPSSRVRGRRRAAPTAVGGIGTVSTEEQRDSPRAELNEAEDWLYTNGEDATAAEFKKKLDGPKKSGDAMFSRLDELIASAAAVSEARIYLKTITETLEEWEESKPWILVKSKDDVRKKRREGEQ</sequence>
<protein>
    <submittedName>
        <fullName evidence="5">Uncharacterized protein</fullName>
    </submittedName>
</protein>
<dbReference type="EMBL" id="LVLJ01003548">
    <property type="protein sequence ID" value="OAE21029.1"/>
    <property type="molecule type" value="Genomic_DNA"/>
</dbReference>
<proteinExistence type="predicted"/>
<dbReference type="PANTHER" id="PTHR45639:SF3">
    <property type="entry name" value="HYPOXIA UP-REGULATED PROTEIN 1"/>
    <property type="match status" value="1"/>
</dbReference>
<organism evidence="5 6">
    <name type="scientific">Marchantia polymorpha subsp. ruderalis</name>
    <dbReference type="NCBI Taxonomy" id="1480154"/>
    <lineage>
        <taxon>Eukaryota</taxon>
        <taxon>Viridiplantae</taxon>
        <taxon>Streptophyta</taxon>
        <taxon>Embryophyta</taxon>
        <taxon>Marchantiophyta</taxon>
        <taxon>Marchantiopsida</taxon>
        <taxon>Marchantiidae</taxon>
        <taxon>Marchantiales</taxon>
        <taxon>Marchantiaceae</taxon>
        <taxon>Marchantia</taxon>
    </lineage>
</organism>
<reference evidence="5" key="1">
    <citation type="submission" date="2016-03" db="EMBL/GenBank/DDBJ databases">
        <title>Mechanisms controlling the formation of the plant cell surface in tip-growing cells are functionally conserved among land plants.</title>
        <authorList>
            <person name="Honkanen S."/>
            <person name="Jones V.A."/>
            <person name="Morieri G."/>
            <person name="Champion C."/>
            <person name="Hetherington A.J."/>
            <person name="Kelly S."/>
            <person name="Saint-Marcoux D."/>
            <person name="Proust H."/>
            <person name="Prescott H."/>
            <person name="Dolan L."/>
        </authorList>
    </citation>
    <scope>NUCLEOTIDE SEQUENCE [LARGE SCALE GENOMIC DNA]</scope>
    <source>
        <tissue evidence="5">Whole gametophyte</tissue>
    </source>
</reference>
<dbReference type="GO" id="GO:0140662">
    <property type="term" value="F:ATP-dependent protein folding chaperone"/>
    <property type="evidence" value="ECO:0007669"/>
    <property type="project" value="InterPro"/>
</dbReference>
<dbReference type="Proteomes" id="UP000077202">
    <property type="component" value="Unassembled WGS sequence"/>
</dbReference>
<evidence type="ECO:0000256" key="1">
    <source>
        <dbReference type="ARBA" id="ARBA00022741"/>
    </source>
</evidence>
<keyword evidence="3" id="KW-0143">Chaperone</keyword>
<keyword evidence="2" id="KW-0067">ATP-binding</keyword>
<dbReference type="GO" id="GO:0030968">
    <property type="term" value="P:endoplasmic reticulum unfolded protein response"/>
    <property type="evidence" value="ECO:0007669"/>
    <property type="project" value="TreeGrafter"/>
</dbReference>
<gene>
    <name evidence="5" type="ORF">AXG93_606s1150</name>
</gene>
<dbReference type="AlphaFoldDB" id="A0A176VJA9"/>
<dbReference type="InterPro" id="IPR029048">
    <property type="entry name" value="HSP70_C_sf"/>
</dbReference>
<evidence type="ECO:0000256" key="3">
    <source>
        <dbReference type="ARBA" id="ARBA00023186"/>
    </source>
</evidence>
<feature type="region of interest" description="Disordered" evidence="4">
    <location>
        <begin position="62"/>
        <end position="85"/>
    </location>
</feature>
<dbReference type="InterPro" id="IPR013126">
    <property type="entry name" value="Hsp_70_fam"/>
</dbReference>
<evidence type="ECO:0000313" key="6">
    <source>
        <dbReference type="Proteomes" id="UP000077202"/>
    </source>
</evidence>
<dbReference type="GO" id="GO:0005524">
    <property type="term" value="F:ATP binding"/>
    <property type="evidence" value="ECO:0007669"/>
    <property type="project" value="UniProtKB-KW"/>
</dbReference>